<proteinExistence type="predicted"/>
<evidence type="ECO:0000313" key="2">
    <source>
        <dbReference type="Proteomes" id="UP000216752"/>
    </source>
</evidence>
<organism evidence="1 2">
    <name type="scientific">Sporomusa silvacetica DSM 10669</name>
    <dbReference type="NCBI Taxonomy" id="1123289"/>
    <lineage>
        <taxon>Bacteria</taxon>
        <taxon>Bacillati</taxon>
        <taxon>Bacillota</taxon>
        <taxon>Negativicutes</taxon>
        <taxon>Selenomonadales</taxon>
        <taxon>Sporomusaceae</taxon>
        <taxon>Sporomusa</taxon>
    </lineage>
</organism>
<dbReference type="RefSeq" id="WP_094602629.1">
    <property type="nucleotide sequence ID" value="NZ_CP155573.1"/>
</dbReference>
<evidence type="ECO:0000313" key="1">
    <source>
        <dbReference type="EMBL" id="XFO69338.1"/>
    </source>
</evidence>
<reference evidence="1" key="1">
    <citation type="submission" date="2024-05" db="EMBL/GenBank/DDBJ databases">
        <title>Isolation and characterization of Sporomusa carbonis sp. nov., a carboxydotrophic hydrogenogen in the genus of Sporomusa isolated from a charcoal burning pile.</title>
        <authorList>
            <person name="Boeer T."/>
            <person name="Rosenbaum F."/>
            <person name="Eysell L."/>
            <person name="Mueller V."/>
            <person name="Daniel R."/>
            <person name="Poehlein A."/>
        </authorList>
    </citation>
    <scope>NUCLEOTIDE SEQUENCE [LARGE SCALE GENOMIC DNA]</scope>
    <source>
        <strain evidence="1">DSM 10669</strain>
    </source>
</reference>
<dbReference type="EMBL" id="CP155573">
    <property type="protein sequence ID" value="XFO69338.1"/>
    <property type="molecule type" value="Genomic_DNA"/>
</dbReference>
<sequence length="90" mass="10236">MLIEGINVIAQTGIDEVQMQDIAAEEKKLWKKKGKLISKIELTLDGEEIIIKTTELSHITRTRRITGYLSTEDRFNDAKLAELHDRVVTA</sequence>
<accession>A0ABZ3IV06</accession>
<gene>
    <name evidence="1" type="ORF">SPSIL_055700</name>
</gene>
<dbReference type="Proteomes" id="UP000216752">
    <property type="component" value="Chromosome"/>
</dbReference>
<name>A0ABZ3IV06_9FIRM</name>
<keyword evidence="2" id="KW-1185">Reference proteome</keyword>
<protein>
    <submittedName>
        <fullName evidence="1">Uncharacterized protein</fullName>
    </submittedName>
</protein>